<dbReference type="AlphaFoldDB" id="W9W2L9"/>
<sequence length="415" mass="45941">MSEPGCLYAYFFAQLMRNKYSRHFHSKAQHQLLRAHAETVSYVNKALSDPSTACSDLTILTVFNLAYHYLAMSPEARPVYATRRRPEQGPLRSLRLLNLYGGPIEAASMHREGLFKMIELRGGLEKITIPGLAGLLCYADLIVATRTVQPPRLPFIPCVKGVDLDGPLSRTRRANHPLRTLGQGFSILDKLGSSSPLRSLDLQIALHRLSLYTLAVDDYLAGRSAAHSLSLLGEERSLVIHTLMGLTRAVTERCDRADDDLLDLCHVAALIYSVLCVFPIPAAPFGLLVQRTKTLFGKRSFAREWSEAPSLMLWIASMAGIAALGANDCASRSWFVGLIAHGARKLKIRSFEALKGRVLLEYLWLPTTNDGDGNDLWDELEGEGEGEVSVHDDEEEEDHDDYVGVAPRLHPLPDG</sequence>
<keyword evidence="2" id="KW-1133">Transmembrane helix</keyword>
<dbReference type="PANTHER" id="PTHR37540:SF5">
    <property type="entry name" value="TRANSCRIPTION FACTOR DOMAIN-CONTAINING PROTEIN"/>
    <property type="match status" value="1"/>
</dbReference>
<keyword evidence="2" id="KW-0472">Membrane</keyword>
<feature type="compositionally biased region" description="Acidic residues" evidence="1">
    <location>
        <begin position="374"/>
        <end position="400"/>
    </location>
</feature>
<feature type="transmembrane region" description="Helical" evidence="2">
    <location>
        <begin position="269"/>
        <end position="289"/>
    </location>
</feature>
<dbReference type="GeneID" id="19177247"/>
<accession>W9W2L9</accession>
<evidence type="ECO:0000313" key="4">
    <source>
        <dbReference type="Proteomes" id="UP000019473"/>
    </source>
</evidence>
<evidence type="ECO:0000256" key="2">
    <source>
        <dbReference type="SAM" id="Phobius"/>
    </source>
</evidence>
<evidence type="ECO:0000256" key="1">
    <source>
        <dbReference type="SAM" id="MobiDB-lite"/>
    </source>
</evidence>
<gene>
    <name evidence="3" type="ORF">A1O7_02641</name>
</gene>
<evidence type="ECO:0008006" key="5">
    <source>
        <dbReference type="Google" id="ProtNLM"/>
    </source>
</evidence>
<reference evidence="3 4" key="1">
    <citation type="submission" date="2013-03" db="EMBL/GenBank/DDBJ databases">
        <title>The Genome Sequence of Cladophialophora yegresii CBS 114405.</title>
        <authorList>
            <consortium name="The Broad Institute Genomics Platform"/>
            <person name="Cuomo C."/>
            <person name="de Hoog S."/>
            <person name="Gorbushina A."/>
            <person name="Walker B."/>
            <person name="Young S.K."/>
            <person name="Zeng Q."/>
            <person name="Gargeya S."/>
            <person name="Fitzgerald M."/>
            <person name="Haas B."/>
            <person name="Abouelleil A."/>
            <person name="Allen A.W."/>
            <person name="Alvarado L."/>
            <person name="Arachchi H.M."/>
            <person name="Berlin A.M."/>
            <person name="Chapman S.B."/>
            <person name="Gainer-Dewar J."/>
            <person name="Goldberg J."/>
            <person name="Griggs A."/>
            <person name="Gujja S."/>
            <person name="Hansen M."/>
            <person name="Howarth C."/>
            <person name="Imamovic A."/>
            <person name="Ireland A."/>
            <person name="Larimer J."/>
            <person name="McCowan C."/>
            <person name="Murphy C."/>
            <person name="Pearson M."/>
            <person name="Poon T.W."/>
            <person name="Priest M."/>
            <person name="Roberts A."/>
            <person name="Saif S."/>
            <person name="Shea T."/>
            <person name="Sisk P."/>
            <person name="Sykes S."/>
            <person name="Wortman J."/>
            <person name="Nusbaum C."/>
            <person name="Birren B."/>
        </authorList>
    </citation>
    <scope>NUCLEOTIDE SEQUENCE [LARGE SCALE GENOMIC DNA]</scope>
    <source>
        <strain evidence="3 4">CBS 114405</strain>
    </source>
</reference>
<dbReference type="OrthoDB" id="3469466at2759"/>
<dbReference type="HOGENOM" id="CLU_015771_1_1_1"/>
<evidence type="ECO:0000313" key="3">
    <source>
        <dbReference type="EMBL" id="EXJ62208.1"/>
    </source>
</evidence>
<keyword evidence="4" id="KW-1185">Reference proteome</keyword>
<proteinExistence type="predicted"/>
<dbReference type="Proteomes" id="UP000019473">
    <property type="component" value="Unassembled WGS sequence"/>
</dbReference>
<dbReference type="VEuPathDB" id="FungiDB:A1O7_02641"/>
<protein>
    <recommendedName>
        <fullName evidence="5">Transcription factor domain-containing protein</fullName>
    </recommendedName>
</protein>
<organism evidence="3 4">
    <name type="scientific">Cladophialophora yegresii CBS 114405</name>
    <dbReference type="NCBI Taxonomy" id="1182544"/>
    <lineage>
        <taxon>Eukaryota</taxon>
        <taxon>Fungi</taxon>
        <taxon>Dikarya</taxon>
        <taxon>Ascomycota</taxon>
        <taxon>Pezizomycotina</taxon>
        <taxon>Eurotiomycetes</taxon>
        <taxon>Chaetothyriomycetidae</taxon>
        <taxon>Chaetothyriales</taxon>
        <taxon>Herpotrichiellaceae</taxon>
        <taxon>Cladophialophora</taxon>
    </lineage>
</organism>
<dbReference type="eggNOG" id="ENOG502SP01">
    <property type="taxonomic scope" value="Eukaryota"/>
</dbReference>
<feature type="region of interest" description="Disordered" evidence="1">
    <location>
        <begin position="374"/>
        <end position="415"/>
    </location>
</feature>
<comment type="caution">
    <text evidence="3">The sequence shown here is derived from an EMBL/GenBank/DDBJ whole genome shotgun (WGS) entry which is preliminary data.</text>
</comment>
<name>W9W2L9_9EURO</name>
<keyword evidence="2" id="KW-0812">Transmembrane</keyword>
<dbReference type="PANTHER" id="PTHR37540">
    <property type="entry name" value="TRANSCRIPTION FACTOR (ACR-2), PUTATIVE-RELATED-RELATED"/>
    <property type="match status" value="1"/>
</dbReference>
<dbReference type="EMBL" id="AMGW01000002">
    <property type="protein sequence ID" value="EXJ62208.1"/>
    <property type="molecule type" value="Genomic_DNA"/>
</dbReference>
<dbReference type="RefSeq" id="XP_007754862.1">
    <property type="nucleotide sequence ID" value="XM_007756672.1"/>
</dbReference>